<name>A0A0G4E5K1_PSEFS</name>
<sequence length="65" mass="7311">MLSGVDVGPNATLAKFSTHIAEYFTDTGFFRIEIAFDHDELLSENDMSELWESQSSPLRSCPVWA</sequence>
<keyword evidence="1" id="KW-0614">Plasmid</keyword>
<geneLocation type="plasmid" evidence="1">
    <name>pQBR55</name>
</geneLocation>
<gene>
    <name evidence="1" type="ORF">PQBR55_0106</name>
</gene>
<reference evidence="1" key="1">
    <citation type="submission" date="2014-12" db="EMBL/GenBank/DDBJ databases">
        <authorList>
            <person name="Hall J."/>
        </authorList>
    </citation>
    <scope>NUCLEOTIDE SEQUENCE [LARGE SCALE GENOMIC DNA]</scope>
    <source>
        <strain evidence="1">SBW25</strain>
        <plasmid evidence="1">pQBR55</plasmid>
    </source>
</reference>
<evidence type="ECO:0000313" key="1">
    <source>
        <dbReference type="EMBL" id="CEK42485.1"/>
    </source>
</evidence>
<dbReference type="EMBL" id="LN713927">
    <property type="protein sequence ID" value="CEK42485.1"/>
    <property type="molecule type" value="Genomic_DNA"/>
</dbReference>
<protein>
    <submittedName>
        <fullName evidence="1">Uncharacterized protein</fullName>
    </submittedName>
</protein>
<reference evidence="1" key="2">
    <citation type="submission" date="2015-06" db="EMBL/GenBank/DDBJ databases">
        <title>Environmentally co-occuring mercury resistance plasmids are genetically and phenotypically diverse and confer variable context-dependent fitness effects.</title>
        <authorList>
            <person name="Hall J.P.J."/>
            <person name="Harrison E."/>
            <person name="Lilley A.K."/>
            <person name="Paterson S."/>
            <person name="Spiers A.J."/>
            <person name="Brockhurst M.A."/>
        </authorList>
    </citation>
    <scope>NUCLEOTIDE SEQUENCE [LARGE SCALE GENOMIC DNA]</scope>
    <source>
        <strain evidence="1">SBW25</strain>
        <plasmid evidence="1">pQBR55</plasmid>
    </source>
</reference>
<dbReference type="AlphaFoldDB" id="A0A0G4E5K1"/>
<accession>A0A0G4E5K1</accession>
<proteinExistence type="predicted"/>
<organism evidence="1">
    <name type="scientific">Pseudomonas fluorescens (strain SBW25)</name>
    <dbReference type="NCBI Taxonomy" id="216595"/>
    <lineage>
        <taxon>Bacteria</taxon>
        <taxon>Pseudomonadati</taxon>
        <taxon>Pseudomonadota</taxon>
        <taxon>Gammaproteobacteria</taxon>
        <taxon>Pseudomonadales</taxon>
        <taxon>Pseudomonadaceae</taxon>
        <taxon>Pseudomonas</taxon>
    </lineage>
</organism>